<keyword evidence="3" id="KW-1185">Reference proteome</keyword>
<dbReference type="InterPro" id="IPR027417">
    <property type="entry name" value="P-loop_NTPase"/>
</dbReference>
<proteinExistence type="predicted"/>
<feature type="non-terminal residue" evidence="2">
    <location>
        <position position="1"/>
    </location>
</feature>
<evidence type="ECO:0000256" key="1">
    <source>
        <dbReference type="SAM" id="MobiDB-lite"/>
    </source>
</evidence>
<feature type="compositionally biased region" description="Basic and acidic residues" evidence="1">
    <location>
        <begin position="7"/>
        <end position="22"/>
    </location>
</feature>
<dbReference type="RefSeq" id="XP_043007086.1">
    <property type="nucleotide sequence ID" value="XM_043154631.1"/>
</dbReference>
<dbReference type="EMBL" id="CM032186">
    <property type="protein sequence ID" value="KAG7090616.1"/>
    <property type="molecule type" value="Genomic_DNA"/>
</dbReference>
<comment type="caution">
    <text evidence="2">The sequence shown here is derived from an EMBL/GenBank/DDBJ whole genome shotgun (WGS) entry which is preliminary data.</text>
</comment>
<dbReference type="Proteomes" id="UP001049176">
    <property type="component" value="Chromosome 6"/>
</dbReference>
<dbReference type="AlphaFoldDB" id="A0A9P7URZ5"/>
<dbReference type="KEGG" id="more:E1B28_009718"/>
<evidence type="ECO:0000313" key="2">
    <source>
        <dbReference type="EMBL" id="KAG7090616.1"/>
    </source>
</evidence>
<evidence type="ECO:0000313" key="3">
    <source>
        <dbReference type="Proteomes" id="UP001049176"/>
    </source>
</evidence>
<dbReference type="OrthoDB" id="3014592at2759"/>
<name>A0A9P7URZ5_9AGAR</name>
<reference evidence="2" key="1">
    <citation type="journal article" date="2021" name="Genome Biol. Evol.">
        <title>The assembled and annotated genome of the fairy-ring fungus Marasmius oreades.</title>
        <authorList>
            <person name="Hiltunen M."/>
            <person name="Ament-Velasquez S.L."/>
            <person name="Johannesson H."/>
        </authorList>
    </citation>
    <scope>NUCLEOTIDE SEQUENCE</scope>
    <source>
        <strain evidence="2">03SP1</strain>
    </source>
</reference>
<dbReference type="GeneID" id="66078794"/>
<sequence length="134" mass="15490">WEIQPPQRERSPLDKMQKTRRSEASFGMTFQYKILDGAPNDNTHYGLELATLADLPEDALKEAHRVANHLAELQTRHRGHSESSKIASRRKALLRLRTQLTQAYEHSALPDKELLDYIARFQTDITKAFLYNDS</sequence>
<dbReference type="Gene3D" id="3.40.50.300">
    <property type="entry name" value="P-loop containing nucleotide triphosphate hydrolases"/>
    <property type="match status" value="1"/>
</dbReference>
<protein>
    <submittedName>
        <fullName evidence="2">Uncharacterized protein</fullName>
    </submittedName>
</protein>
<accession>A0A9P7URZ5</accession>
<feature type="region of interest" description="Disordered" evidence="1">
    <location>
        <begin position="1"/>
        <end position="22"/>
    </location>
</feature>
<gene>
    <name evidence="2" type="ORF">E1B28_009718</name>
</gene>
<organism evidence="2 3">
    <name type="scientific">Marasmius oreades</name>
    <name type="common">fairy-ring Marasmius</name>
    <dbReference type="NCBI Taxonomy" id="181124"/>
    <lineage>
        <taxon>Eukaryota</taxon>
        <taxon>Fungi</taxon>
        <taxon>Dikarya</taxon>
        <taxon>Basidiomycota</taxon>
        <taxon>Agaricomycotina</taxon>
        <taxon>Agaricomycetes</taxon>
        <taxon>Agaricomycetidae</taxon>
        <taxon>Agaricales</taxon>
        <taxon>Marasmiineae</taxon>
        <taxon>Marasmiaceae</taxon>
        <taxon>Marasmius</taxon>
    </lineage>
</organism>